<protein>
    <recommendedName>
        <fullName evidence="5">protein adenylyltransferase</fullName>
        <ecNumber evidence="5">2.7.7.108</ecNumber>
    </recommendedName>
</protein>
<evidence type="ECO:0000259" key="8">
    <source>
        <dbReference type="PROSITE" id="PS51459"/>
    </source>
</evidence>
<dbReference type="InterPro" id="IPR003812">
    <property type="entry name" value="Fido"/>
</dbReference>
<dbReference type="PANTHER" id="PTHR39560:SF1">
    <property type="entry name" value="PROTEIN ADENYLYLTRANSFERASE FIC-RELATED"/>
    <property type="match status" value="1"/>
</dbReference>
<keyword evidence="2" id="KW-0548">Nucleotidyltransferase</keyword>
<evidence type="ECO:0000256" key="7">
    <source>
        <dbReference type="ARBA" id="ARBA00048696"/>
    </source>
</evidence>
<comment type="caution">
    <text evidence="9">The sequence shown here is derived from an EMBL/GenBank/DDBJ whole genome shotgun (WGS) entry which is preliminary data.</text>
</comment>
<evidence type="ECO:0000256" key="2">
    <source>
        <dbReference type="ARBA" id="ARBA00022695"/>
    </source>
</evidence>
<dbReference type="GeneID" id="97194202"/>
<reference evidence="9 10" key="1">
    <citation type="submission" date="2018-08" db="EMBL/GenBank/DDBJ databases">
        <title>A genome reference for cultivated species of the human gut microbiota.</title>
        <authorList>
            <person name="Zou Y."/>
            <person name="Xue W."/>
            <person name="Luo G."/>
        </authorList>
    </citation>
    <scope>NUCLEOTIDE SEQUENCE [LARGE SCALE GENOMIC DNA]</scope>
    <source>
        <strain evidence="9 10">AF37-2AT</strain>
    </source>
</reference>
<evidence type="ECO:0000256" key="3">
    <source>
        <dbReference type="ARBA" id="ARBA00022741"/>
    </source>
</evidence>
<keyword evidence="1" id="KW-0808">Transferase</keyword>
<dbReference type="InterPro" id="IPR036597">
    <property type="entry name" value="Fido-like_dom_sf"/>
</dbReference>
<proteinExistence type="predicted"/>
<dbReference type="AlphaFoldDB" id="A0A3E3K0N8"/>
<dbReference type="Gene3D" id="1.10.3290.10">
    <property type="entry name" value="Fido-like domain"/>
    <property type="match status" value="1"/>
</dbReference>
<keyword evidence="4" id="KW-0067">ATP-binding</keyword>
<dbReference type="Proteomes" id="UP000261080">
    <property type="component" value="Unassembled WGS sequence"/>
</dbReference>
<dbReference type="EMBL" id="QVLX01000006">
    <property type="protein sequence ID" value="RGE86022.1"/>
    <property type="molecule type" value="Genomic_DNA"/>
</dbReference>
<evidence type="ECO:0000313" key="9">
    <source>
        <dbReference type="EMBL" id="RGE86022.1"/>
    </source>
</evidence>
<dbReference type="Pfam" id="PF02661">
    <property type="entry name" value="Fic"/>
    <property type="match status" value="1"/>
</dbReference>
<dbReference type="PANTHER" id="PTHR39560">
    <property type="entry name" value="PROTEIN ADENYLYLTRANSFERASE FIC-RELATED"/>
    <property type="match status" value="1"/>
</dbReference>
<sequence length="189" mass="22606">MSDTIYCYPDSDVLMNKMDIRDQAKLEEAERRLTMFRMSDLLDTPVKGDFDLKHLQSIHRYLFQDLYSWAGQIRTVDISKAAVFCKARFIEEQAHVLFGKLKDENCLLGISKDRFIRRIAYYFSEINALHPFREGNGRTQREFVRELALKRGYVIRFARISRDEMMEASRESFLCRYEKMEEVFWRAIQ</sequence>
<dbReference type="RefSeq" id="WP_034595014.1">
    <property type="nucleotide sequence ID" value="NZ_CALBAT010000022.1"/>
</dbReference>
<feature type="domain" description="Fido" evidence="8">
    <location>
        <begin position="50"/>
        <end position="186"/>
    </location>
</feature>
<evidence type="ECO:0000256" key="1">
    <source>
        <dbReference type="ARBA" id="ARBA00022679"/>
    </source>
</evidence>
<dbReference type="GO" id="GO:0005524">
    <property type="term" value="F:ATP binding"/>
    <property type="evidence" value="ECO:0007669"/>
    <property type="project" value="UniProtKB-KW"/>
</dbReference>
<name>A0A3E3K0N8_9FIRM</name>
<comment type="catalytic activity">
    <reaction evidence="7">
        <text>L-tyrosyl-[protein] + ATP = O-(5'-adenylyl)-L-tyrosyl-[protein] + diphosphate</text>
        <dbReference type="Rhea" id="RHEA:54288"/>
        <dbReference type="Rhea" id="RHEA-COMP:10136"/>
        <dbReference type="Rhea" id="RHEA-COMP:13846"/>
        <dbReference type="ChEBI" id="CHEBI:30616"/>
        <dbReference type="ChEBI" id="CHEBI:33019"/>
        <dbReference type="ChEBI" id="CHEBI:46858"/>
        <dbReference type="ChEBI" id="CHEBI:83624"/>
        <dbReference type="EC" id="2.7.7.108"/>
    </reaction>
</comment>
<dbReference type="GO" id="GO:0070733">
    <property type="term" value="F:AMPylase activity"/>
    <property type="evidence" value="ECO:0007669"/>
    <property type="project" value="UniProtKB-EC"/>
</dbReference>
<dbReference type="PROSITE" id="PS51459">
    <property type="entry name" value="FIDO"/>
    <property type="match status" value="1"/>
</dbReference>
<organism evidence="9 10">
    <name type="scientific">Sellimonas intestinalis</name>
    <dbReference type="NCBI Taxonomy" id="1653434"/>
    <lineage>
        <taxon>Bacteria</taxon>
        <taxon>Bacillati</taxon>
        <taxon>Bacillota</taxon>
        <taxon>Clostridia</taxon>
        <taxon>Lachnospirales</taxon>
        <taxon>Lachnospiraceae</taxon>
        <taxon>Sellimonas</taxon>
    </lineage>
</organism>
<gene>
    <name evidence="9" type="ORF">DW016_11015</name>
</gene>
<dbReference type="EC" id="2.7.7.108" evidence="5"/>
<keyword evidence="10" id="KW-1185">Reference proteome</keyword>
<keyword evidence="3" id="KW-0547">Nucleotide-binding</keyword>
<comment type="catalytic activity">
    <reaction evidence="6">
        <text>L-threonyl-[protein] + ATP = 3-O-(5'-adenylyl)-L-threonyl-[protein] + diphosphate</text>
        <dbReference type="Rhea" id="RHEA:54292"/>
        <dbReference type="Rhea" id="RHEA-COMP:11060"/>
        <dbReference type="Rhea" id="RHEA-COMP:13847"/>
        <dbReference type="ChEBI" id="CHEBI:30013"/>
        <dbReference type="ChEBI" id="CHEBI:30616"/>
        <dbReference type="ChEBI" id="CHEBI:33019"/>
        <dbReference type="ChEBI" id="CHEBI:138113"/>
        <dbReference type="EC" id="2.7.7.108"/>
    </reaction>
</comment>
<evidence type="ECO:0000256" key="5">
    <source>
        <dbReference type="ARBA" id="ARBA00034531"/>
    </source>
</evidence>
<evidence type="ECO:0000313" key="10">
    <source>
        <dbReference type="Proteomes" id="UP000261080"/>
    </source>
</evidence>
<dbReference type="OrthoDB" id="9813719at2"/>
<evidence type="ECO:0000256" key="6">
    <source>
        <dbReference type="ARBA" id="ARBA00047939"/>
    </source>
</evidence>
<evidence type="ECO:0000256" key="4">
    <source>
        <dbReference type="ARBA" id="ARBA00022840"/>
    </source>
</evidence>
<accession>A0A3E3K0N8</accession>
<dbReference type="SUPFAM" id="SSF140931">
    <property type="entry name" value="Fic-like"/>
    <property type="match status" value="1"/>
</dbReference>
<dbReference type="GO" id="GO:0051302">
    <property type="term" value="P:regulation of cell division"/>
    <property type="evidence" value="ECO:0007669"/>
    <property type="project" value="TreeGrafter"/>
</dbReference>